<dbReference type="VEuPathDB" id="FungiDB:BO80DRAFT_478948"/>
<keyword evidence="8" id="KW-1185">Reference proteome</keyword>
<keyword evidence="5" id="KW-0472">Membrane</keyword>
<evidence type="ECO:0000256" key="5">
    <source>
        <dbReference type="SAM" id="Phobius"/>
    </source>
</evidence>
<dbReference type="InterPro" id="IPR002938">
    <property type="entry name" value="FAD-bd"/>
</dbReference>
<dbReference type="InterPro" id="IPR036188">
    <property type="entry name" value="FAD/NAD-bd_sf"/>
</dbReference>
<dbReference type="Gene3D" id="3.50.50.60">
    <property type="entry name" value="FAD/NAD(P)-binding domain"/>
    <property type="match status" value="1"/>
</dbReference>
<comment type="similarity">
    <text evidence="1">Belongs to the paxM FAD-dependent monooxygenase family.</text>
</comment>
<dbReference type="Proteomes" id="UP000249402">
    <property type="component" value="Unassembled WGS sequence"/>
</dbReference>
<evidence type="ECO:0000313" key="8">
    <source>
        <dbReference type="Proteomes" id="UP000249402"/>
    </source>
</evidence>
<feature type="transmembrane region" description="Helical" evidence="5">
    <location>
        <begin position="610"/>
        <end position="633"/>
    </location>
</feature>
<dbReference type="Pfam" id="PF01494">
    <property type="entry name" value="FAD_binding_3"/>
    <property type="match status" value="1"/>
</dbReference>
<gene>
    <name evidence="7" type="ORF">BO80DRAFT_478948</name>
</gene>
<dbReference type="PRINTS" id="PR00420">
    <property type="entry name" value="RNGMNOXGNASE"/>
</dbReference>
<dbReference type="RefSeq" id="XP_025573177.1">
    <property type="nucleotide sequence ID" value="XM_025723289.1"/>
</dbReference>
<dbReference type="SUPFAM" id="SSF51905">
    <property type="entry name" value="FAD/NAD(P)-binding domain"/>
    <property type="match status" value="1"/>
</dbReference>
<feature type="transmembrane region" description="Helical" evidence="5">
    <location>
        <begin position="693"/>
        <end position="711"/>
    </location>
</feature>
<evidence type="ECO:0000313" key="7">
    <source>
        <dbReference type="EMBL" id="RAK98849.1"/>
    </source>
</evidence>
<keyword evidence="5" id="KW-0812">Transmembrane</keyword>
<dbReference type="InterPro" id="IPR050562">
    <property type="entry name" value="FAD_mOase_fung"/>
</dbReference>
<reference evidence="7 8" key="1">
    <citation type="submission" date="2018-02" db="EMBL/GenBank/DDBJ databases">
        <title>The genomes of Aspergillus section Nigri reveals drivers in fungal speciation.</title>
        <authorList>
            <consortium name="DOE Joint Genome Institute"/>
            <person name="Vesth T.C."/>
            <person name="Nybo J."/>
            <person name="Theobald S."/>
            <person name="Brandl J."/>
            <person name="Frisvad J.C."/>
            <person name="Nielsen K.F."/>
            <person name="Lyhne E.K."/>
            <person name="Kogle M.E."/>
            <person name="Kuo A."/>
            <person name="Riley R."/>
            <person name="Clum A."/>
            <person name="Nolan M."/>
            <person name="Lipzen A."/>
            <person name="Salamov A."/>
            <person name="Henrissat B."/>
            <person name="Wiebenga A."/>
            <person name="De vries R.P."/>
            <person name="Grigoriev I.V."/>
            <person name="Mortensen U.H."/>
            <person name="Andersen M.R."/>
            <person name="Baker S.E."/>
        </authorList>
    </citation>
    <scope>NUCLEOTIDE SEQUENCE [LARGE SCALE GENOMIC DNA]</scope>
    <source>
        <strain evidence="7 8">CBS 121593</strain>
    </source>
</reference>
<name>A0A395GTU5_9EURO</name>
<dbReference type="AlphaFoldDB" id="A0A395GTU5"/>
<accession>A0A395GTU5</accession>
<protein>
    <submittedName>
        <fullName evidence="7">FAD/NAD(P)-binding domain-containing protein</fullName>
    </submittedName>
</protein>
<evidence type="ECO:0000256" key="2">
    <source>
        <dbReference type="ARBA" id="ARBA00022630"/>
    </source>
</evidence>
<evidence type="ECO:0000259" key="6">
    <source>
        <dbReference type="Pfam" id="PF01494"/>
    </source>
</evidence>
<evidence type="ECO:0000256" key="1">
    <source>
        <dbReference type="ARBA" id="ARBA00007992"/>
    </source>
</evidence>
<keyword evidence="5" id="KW-1133">Transmembrane helix</keyword>
<keyword evidence="4" id="KW-0560">Oxidoreductase</keyword>
<sequence>MAANGKQKFRVIIVGGSIAGLTLAHCLIKSDIEFVVLEARGDIAPQEGASIGILPNGSRILDQLGMLDDCIELTAPLKHSFIWSESGALIFEDDSFETIERRHGYPVIFLDRQALLHTLFKHLGPHQNQIHVNKQAVCVDHHPTHVSVHCADGSIYEGDLVVGADGVHSRIRQELWRYLETHSLQDEVAQDRSTMIKEYSCVFGISATPPGIEVGHGHRTMAQDYAFVIMSGRKGRLYWFLFAKMDKHYTGSQRVRFTAEDMDAHAARYLDKPAAGKVPFSAIYERAEHKSYLPLEEACFKYWSKGRFVCIGDSVHKMTPNMGQGSNSAMESAACLANHLTRFMKSCDGKISLRQLEDCLQEWQTLRWPRAADMVAASAHLTRVDTIKTWKHKLAAVFLLPLMKDFTVEIATMALVGAEKLDSVPVIPRGDGGAIPFVPNFDRIRLEPMWKYILLGIAPLVGCYSLSRLTIDPITETLRPMLRHILGQGTWTAGNGEIVHLRAPLYHIPFLDRIINPLVSCLLPAISGSDPDTHAQGLAFLMDMGSMYGIWLLESNRQAQSYIDVIITTILAISAQLEGFARIAPWYYLYASIRTPLSRLLLGNNRRIDPSTSLTLLLAMILGYYCPIIISFCASGITSRRSYNALWQLFPIIVPLLHAFLQPPAKYQLSTSTDHPANPTKKQKATHLPSLRLIYLSLALISTLTATYARMTLLSSHPLSYLLLSTPVAFSSPFLSPSPTSTLTTPFQTIATHLLQSNHILSQTTSLVWLILRFRELKTLGAPVCWWKVLGALLLSTIALGPGVTFALGWGFREEMVEDIVGGF</sequence>
<dbReference type="EMBL" id="KZ824450">
    <property type="protein sequence ID" value="RAK98849.1"/>
    <property type="molecule type" value="Genomic_DNA"/>
</dbReference>
<dbReference type="OrthoDB" id="10029326at2759"/>
<feature type="transmembrane region" description="Helical" evidence="5">
    <location>
        <begin position="784"/>
        <end position="808"/>
    </location>
</feature>
<dbReference type="GO" id="GO:0004497">
    <property type="term" value="F:monooxygenase activity"/>
    <property type="evidence" value="ECO:0007669"/>
    <property type="project" value="InterPro"/>
</dbReference>
<dbReference type="PANTHER" id="PTHR47356">
    <property type="entry name" value="FAD-DEPENDENT MONOOXYGENASE ASQG-RELATED"/>
    <property type="match status" value="1"/>
</dbReference>
<dbReference type="GO" id="GO:0071949">
    <property type="term" value="F:FAD binding"/>
    <property type="evidence" value="ECO:0007669"/>
    <property type="project" value="InterPro"/>
</dbReference>
<dbReference type="STRING" id="1448316.A0A395GTU5"/>
<proteinExistence type="inferred from homology"/>
<dbReference type="GeneID" id="37228154"/>
<keyword evidence="2" id="KW-0285">Flavoprotein</keyword>
<organism evidence="7 8">
    <name type="scientific">Aspergillus ibericus CBS 121593</name>
    <dbReference type="NCBI Taxonomy" id="1448316"/>
    <lineage>
        <taxon>Eukaryota</taxon>
        <taxon>Fungi</taxon>
        <taxon>Dikarya</taxon>
        <taxon>Ascomycota</taxon>
        <taxon>Pezizomycotina</taxon>
        <taxon>Eurotiomycetes</taxon>
        <taxon>Eurotiomycetidae</taxon>
        <taxon>Eurotiales</taxon>
        <taxon>Aspergillaceae</taxon>
        <taxon>Aspergillus</taxon>
        <taxon>Aspergillus subgen. Circumdati</taxon>
    </lineage>
</organism>
<keyword evidence="3" id="KW-0274">FAD</keyword>
<feature type="domain" description="FAD-binding" evidence="6">
    <location>
        <begin position="9"/>
        <end position="345"/>
    </location>
</feature>
<evidence type="ECO:0000256" key="4">
    <source>
        <dbReference type="ARBA" id="ARBA00023002"/>
    </source>
</evidence>
<evidence type="ECO:0000256" key="3">
    <source>
        <dbReference type="ARBA" id="ARBA00022827"/>
    </source>
</evidence>
<dbReference type="PANTHER" id="PTHR47356:SF2">
    <property type="entry name" value="FAD-BINDING DOMAIN-CONTAINING PROTEIN-RELATED"/>
    <property type="match status" value="1"/>
</dbReference>